<accession>A0A3Y8VMV1</accession>
<gene>
    <name evidence="1" type="ORF">EWD86_03230</name>
</gene>
<dbReference type="AlphaFoldDB" id="A0A3Y8VMV1"/>
<name>A0A3Y8VMV1_SALET</name>
<organism evidence="1">
    <name type="scientific">Salmonella enterica I</name>
    <dbReference type="NCBI Taxonomy" id="59201"/>
    <lineage>
        <taxon>Bacteria</taxon>
        <taxon>Pseudomonadati</taxon>
        <taxon>Pseudomonadota</taxon>
        <taxon>Gammaproteobacteria</taxon>
        <taxon>Enterobacterales</taxon>
        <taxon>Enterobacteriaceae</taxon>
        <taxon>Salmonella</taxon>
    </lineage>
</organism>
<reference evidence="1" key="1">
    <citation type="submission" date="2019-02" db="EMBL/GenBank/DDBJ databases">
        <authorList>
            <person name="Ashton P.M."/>
            <person name="Dallman T."/>
            <person name="Nair S."/>
            <person name="De Pinna E."/>
            <person name="Peters T."/>
            <person name="Grant K."/>
        </authorList>
    </citation>
    <scope>NUCLEOTIDE SEQUENCE</scope>
    <source>
        <strain evidence="1">677129</strain>
    </source>
</reference>
<sequence length="475" mass="53966">MKDAILRDEILGQYLPGYFTITVNSATDFINMSEQDYSTLVHEYIHFLQNISTVSGLTILSCIGAWVGHLTHGIYNNKESEGGIRCFPYYGENSDSSTIIENFDSIIISLYGDGENKGLNILSDKYGVTKVTLSPFSDNVLFDEITPMPERLKYSSRCLVEYAYLTTQGNSIQVPNITVDVGAICIYEYMAFTIEKHLFGTVGEPPKTPYLVVKDVADFIFGYEVNDDILVAICELTLQSPFPGEELYKILNNLNEKGYAINSMDKRSLSECCDSIYYIQEDYDILESGSTDSDGEFKEYSKKMLLNRQIEEVKKDFKVFFDGNPDFDKAYDALVYLLDSMSNFSGDDLMPISEMMFLEKKVAFNYLNNIIKLIGMPLLFNENGYVGHAIAAKGCDEQFFLFYTLYQYIRIFKYGDESCGLLHSCKNFQIQCVNENCQSNPRLKGKEELLCTLGQLIKVWGLNNYDFIKSRTGNS</sequence>
<proteinExistence type="predicted"/>
<protein>
    <submittedName>
        <fullName evidence="1">Uncharacterized protein</fullName>
    </submittedName>
</protein>
<dbReference type="EMBL" id="AAIWBE010000004">
    <property type="protein sequence ID" value="ECI7262975.1"/>
    <property type="molecule type" value="Genomic_DNA"/>
</dbReference>
<evidence type="ECO:0000313" key="1">
    <source>
        <dbReference type="EMBL" id="ECI7262975.1"/>
    </source>
</evidence>
<comment type="caution">
    <text evidence="1">The sequence shown here is derived from an EMBL/GenBank/DDBJ whole genome shotgun (WGS) entry which is preliminary data.</text>
</comment>